<evidence type="ECO:0000313" key="2">
    <source>
        <dbReference type="Proteomes" id="UP000238326"/>
    </source>
</evidence>
<dbReference type="OrthoDB" id="134206at80864"/>
<protein>
    <submittedName>
        <fullName evidence="1">Uncharacterized protein</fullName>
    </submittedName>
</protein>
<dbReference type="EMBL" id="PVLR01000006">
    <property type="protein sequence ID" value="PRD70266.1"/>
    <property type="molecule type" value="Genomic_DNA"/>
</dbReference>
<reference evidence="1 2" key="1">
    <citation type="submission" date="2018-03" db="EMBL/GenBank/DDBJ databases">
        <title>Comparative genomics illustrates the genes involved in a hyperalkaliphilic mechanisms of Serpentinomonas isolated from highly-alkaline calcium-rich serpentinized springs.</title>
        <authorList>
            <person name="Suzuki S."/>
            <person name="Ishii S."/>
            <person name="Walworth N."/>
            <person name="Bird L."/>
            <person name="Kuenen J.G."/>
            <person name="Nealson K.H."/>
        </authorList>
    </citation>
    <scope>NUCLEOTIDE SEQUENCE [LARGE SCALE GENOMIC DNA]</scope>
    <source>
        <strain evidence="1 2">83</strain>
    </source>
</reference>
<evidence type="ECO:0000313" key="1">
    <source>
        <dbReference type="EMBL" id="PRD70266.1"/>
    </source>
</evidence>
<organism evidence="1 2">
    <name type="scientific">Malikia spinosa</name>
    <dbReference type="NCBI Taxonomy" id="86180"/>
    <lineage>
        <taxon>Bacteria</taxon>
        <taxon>Pseudomonadati</taxon>
        <taxon>Pseudomonadota</taxon>
        <taxon>Betaproteobacteria</taxon>
        <taxon>Burkholderiales</taxon>
        <taxon>Comamonadaceae</taxon>
        <taxon>Malikia</taxon>
    </lineage>
</organism>
<name>A0A2S9KIK5_9BURK</name>
<keyword evidence="2" id="KW-1185">Reference proteome</keyword>
<dbReference type="RefSeq" id="WP_105728271.1">
    <property type="nucleotide sequence ID" value="NZ_PVLR01000006.1"/>
</dbReference>
<gene>
    <name evidence="1" type="ORF">C6P61_02115</name>
</gene>
<sequence length="185" mass="18488">MPAAAGSTELWLLSADLRSLSRLQVSASGVDAVSATGKTYSLPNSAASPAQAASYSGSANLTNLSMSLNPGALQFTRNDALKAATNQADVAGNWRATLGGQTVALNWNIAATGALSGPSSTGCSYSGQLTARSDASAYNASLTETCNGASVSFSGIATYRANPAALTLALTSTDAAQAMVVSLTK</sequence>
<proteinExistence type="predicted"/>
<dbReference type="Proteomes" id="UP000238326">
    <property type="component" value="Unassembled WGS sequence"/>
</dbReference>
<accession>A0A2S9KIK5</accession>
<comment type="caution">
    <text evidence="1">The sequence shown here is derived from an EMBL/GenBank/DDBJ whole genome shotgun (WGS) entry which is preliminary data.</text>
</comment>
<dbReference type="AlphaFoldDB" id="A0A2S9KIK5"/>